<comment type="catalytic activity">
    <reaction evidence="7">
        <text>L-tyrosyl-[protein] + ATP = O-(5'-adenylyl)-L-tyrosyl-[protein] + diphosphate</text>
        <dbReference type="Rhea" id="RHEA:54288"/>
        <dbReference type="Rhea" id="RHEA-COMP:10136"/>
        <dbReference type="Rhea" id="RHEA-COMP:13846"/>
        <dbReference type="ChEBI" id="CHEBI:30616"/>
        <dbReference type="ChEBI" id="CHEBI:33019"/>
        <dbReference type="ChEBI" id="CHEBI:46858"/>
        <dbReference type="ChEBI" id="CHEBI:83624"/>
        <dbReference type="EC" id="2.7.7.108"/>
    </reaction>
</comment>
<keyword evidence="4" id="KW-0067">ATP-binding</keyword>
<dbReference type="SUPFAM" id="SSF140931">
    <property type="entry name" value="Fic-like"/>
    <property type="match status" value="1"/>
</dbReference>
<evidence type="ECO:0000256" key="4">
    <source>
        <dbReference type="ARBA" id="ARBA00022840"/>
    </source>
</evidence>
<evidence type="ECO:0000256" key="7">
    <source>
        <dbReference type="ARBA" id="ARBA00048696"/>
    </source>
</evidence>
<dbReference type="HOGENOM" id="CLU_080158_0_2_11"/>
<evidence type="ECO:0000256" key="3">
    <source>
        <dbReference type="ARBA" id="ARBA00022741"/>
    </source>
</evidence>
<dbReference type="AlphaFoldDB" id="R4Z3A6"/>
<dbReference type="GO" id="GO:0051302">
    <property type="term" value="P:regulation of cell division"/>
    <property type="evidence" value="ECO:0007669"/>
    <property type="project" value="TreeGrafter"/>
</dbReference>
<dbReference type="eggNOG" id="COG2184">
    <property type="taxonomic scope" value="Bacteria"/>
</dbReference>
<evidence type="ECO:0000256" key="2">
    <source>
        <dbReference type="ARBA" id="ARBA00022695"/>
    </source>
</evidence>
<dbReference type="RefSeq" id="WP_012230070.1">
    <property type="nucleotide sequence ID" value="NZ_HG422565.1"/>
</dbReference>
<keyword evidence="3" id="KW-0547">Nucleotide-binding</keyword>
<evidence type="ECO:0000313" key="10">
    <source>
        <dbReference type="Proteomes" id="UP000018291"/>
    </source>
</evidence>
<dbReference type="STRING" id="1229780.BN381_70098"/>
<feature type="domain" description="Fido" evidence="8">
    <location>
        <begin position="54"/>
        <end position="190"/>
    </location>
</feature>
<dbReference type="GO" id="GO:0070733">
    <property type="term" value="F:AMPylase activity"/>
    <property type="evidence" value="ECO:0007669"/>
    <property type="project" value="UniProtKB-EC"/>
</dbReference>
<dbReference type="Pfam" id="PF02661">
    <property type="entry name" value="Fic"/>
    <property type="match status" value="1"/>
</dbReference>
<dbReference type="GO" id="GO:0005524">
    <property type="term" value="F:ATP binding"/>
    <property type="evidence" value="ECO:0007669"/>
    <property type="project" value="UniProtKB-KW"/>
</dbReference>
<comment type="caution">
    <text evidence="9">The sequence shown here is derived from an EMBL/GenBank/DDBJ whole genome shotgun (WGS) entry which is preliminary data.</text>
</comment>
<sequence>MSAIVDPYLEPGTECLRNKLGIRDAGLLAVVEAEVVANRAIRLANSPGLVPRTWDWTHWQNLHRHLFGDVYDWAGEFRTVDIAKDGHGFHPVSMLITATRYCAEQIRALATGPNPGRGQLPARLSVVLSDMNEAHPFREGNGRTQRVLLGQIAEVHGAHLDWTLISSEANIAASKAAGSDEYAFTELLTRAMHLAEDH</sequence>
<organism evidence="9 10">
    <name type="scientific">Candidatus Neomicrothrix parvicella RN1</name>
    <dbReference type="NCBI Taxonomy" id="1229780"/>
    <lineage>
        <taxon>Bacteria</taxon>
        <taxon>Bacillati</taxon>
        <taxon>Actinomycetota</taxon>
        <taxon>Acidimicrobiia</taxon>
        <taxon>Acidimicrobiales</taxon>
        <taxon>Microthrixaceae</taxon>
        <taxon>Candidatus Neomicrothrix</taxon>
    </lineage>
</organism>
<dbReference type="InterPro" id="IPR036597">
    <property type="entry name" value="Fido-like_dom_sf"/>
</dbReference>
<dbReference type="EC" id="2.7.7.108" evidence="5"/>
<name>R4Z3A6_9ACTN</name>
<dbReference type="EMBL" id="CANL01000067">
    <property type="protein sequence ID" value="CCM65399.1"/>
    <property type="molecule type" value="Genomic_DNA"/>
</dbReference>
<protein>
    <recommendedName>
        <fullName evidence="5">protein adenylyltransferase</fullName>
        <ecNumber evidence="5">2.7.7.108</ecNumber>
    </recommendedName>
</protein>
<proteinExistence type="predicted"/>
<accession>R4Z3A6</accession>
<evidence type="ECO:0000256" key="5">
    <source>
        <dbReference type="ARBA" id="ARBA00034531"/>
    </source>
</evidence>
<evidence type="ECO:0000259" key="8">
    <source>
        <dbReference type="PROSITE" id="PS51459"/>
    </source>
</evidence>
<keyword evidence="2" id="KW-0548">Nucleotidyltransferase</keyword>
<dbReference type="InterPro" id="IPR003812">
    <property type="entry name" value="Fido"/>
</dbReference>
<dbReference type="PANTHER" id="PTHR39560">
    <property type="entry name" value="PROTEIN ADENYLYLTRANSFERASE FIC-RELATED"/>
    <property type="match status" value="1"/>
</dbReference>
<dbReference type="PROSITE" id="PS51459">
    <property type="entry name" value="FIDO"/>
    <property type="match status" value="1"/>
</dbReference>
<reference evidence="9 10" key="1">
    <citation type="journal article" date="2013" name="ISME J.">
        <title>Metabolic model for the filamentous 'Candidatus Microthrix parvicella' based on genomic and metagenomic analyses.</title>
        <authorList>
            <person name="Jon McIlroy S."/>
            <person name="Kristiansen R."/>
            <person name="Albertsen M."/>
            <person name="Michael Karst S."/>
            <person name="Rossetti S."/>
            <person name="Lund Nielsen J."/>
            <person name="Tandoi V."/>
            <person name="James Seviour R."/>
            <person name="Nielsen P.H."/>
        </authorList>
    </citation>
    <scope>NUCLEOTIDE SEQUENCE [LARGE SCALE GENOMIC DNA]</scope>
    <source>
        <strain evidence="9 10">RN1</strain>
    </source>
</reference>
<dbReference type="PANTHER" id="PTHR39560:SF1">
    <property type="entry name" value="PROTEIN ADENYLYLTRANSFERASE FIC-RELATED"/>
    <property type="match status" value="1"/>
</dbReference>
<keyword evidence="10" id="KW-1185">Reference proteome</keyword>
<evidence type="ECO:0000256" key="1">
    <source>
        <dbReference type="ARBA" id="ARBA00022679"/>
    </source>
</evidence>
<keyword evidence="1" id="KW-0808">Transferase</keyword>
<evidence type="ECO:0000313" key="9">
    <source>
        <dbReference type="EMBL" id="CCM65399.1"/>
    </source>
</evidence>
<dbReference type="Gene3D" id="1.10.3290.10">
    <property type="entry name" value="Fido-like domain"/>
    <property type="match status" value="1"/>
</dbReference>
<comment type="catalytic activity">
    <reaction evidence="6">
        <text>L-threonyl-[protein] + ATP = 3-O-(5'-adenylyl)-L-threonyl-[protein] + diphosphate</text>
        <dbReference type="Rhea" id="RHEA:54292"/>
        <dbReference type="Rhea" id="RHEA-COMP:11060"/>
        <dbReference type="Rhea" id="RHEA-COMP:13847"/>
        <dbReference type="ChEBI" id="CHEBI:30013"/>
        <dbReference type="ChEBI" id="CHEBI:30616"/>
        <dbReference type="ChEBI" id="CHEBI:33019"/>
        <dbReference type="ChEBI" id="CHEBI:138113"/>
        <dbReference type="EC" id="2.7.7.108"/>
    </reaction>
</comment>
<evidence type="ECO:0000256" key="6">
    <source>
        <dbReference type="ARBA" id="ARBA00047939"/>
    </source>
</evidence>
<gene>
    <name evidence="9" type="ORF">BN381_70098</name>
</gene>
<dbReference type="Proteomes" id="UP000018291">
    <property type="component" value="Unassembled WGS sequence"/>
</dbReference>